<keyword evidence="3" id="KW-1185">Reference proteome</keyword>
<proteinExistence type="predicted"/>
<dbReference type="InterPro" id="IPR014710">
    <property type="entry name" value="RmlC-like_jellyroll"/>
</dbReference>
<name>A0A5E4X4H1_9BURK</name>
<protein>
    <submittedName>
        <fullName evidence="2">Cupin</fullName>
    </submittedName>
</protein>
<dbReference type="Pfam" id="PF06172">
    <property type="entry name" value="Cupin_5"/>
    <property type="match status" value="1"/>
</dbReference>
<dbReference type="InterPro" id="IPR011051">
    <property type="entry name" value="RmlC_Cupin_sf"/>
</dbReference>
<evidence type="ECO:0000313" key="3">
    <source>
        <dbReference type="Proteomes" id="UP000406256"/>
    </source>
</evidence>
<dbReference type="Gene3D" id="2.60.120.10">
    <property type="entry name" value="Jelly Rolls"/>
    <property type="match status" value="1"/>
</dbReference>
<dbReference type="EMBL" id="CABPSB010000014">
    <property type="protein sequence ID" value="VVE31204.1"/>
    <property type="molecule type" value="Genomic_DNA"/>
</dbReference>
<accession>A0A5E4X4H1</accession>
<dbReference type="CDD" id="cd06121">
    <property type="entry name" value="cupin_YML079wp"/>
    <property type="match status" value="1"/>
</dbReference>
<dbReference type="Proteomes" id="UP000406256">
    <property type="component" value="Unassembled WGS sequence"/>
</dbReference>
<dbReference type="AlphaFoldDB" id="A0A5E4X4H1"/>
<dbReference type="SUPFAM" id="SSF51182">
    <property type="entry name" value="RmlC-like cupins"/>
    <property type="match status" value="1"/>
</dbReference>
<organism evidence="2 3">
    <name type="scientific">Pandoraea anhela</name>
    <dbReference type="NCBI Taxonomy" id="2508295"/>
    <lineage>
        <taxon>Bacteria</taxon>
        <taxon>Pseudomonadati</taxon>
        <taxon>Pseudomonadota</taxon>
        <taxon>Betaproteobacteria</taxon>
        <taxon>Burkholderiales</taxon>
        <taxon>Burkholderiaceae</taxon>
        <taxon>Pandoraea</taxon>
    </lineage>
</organism>
<evidence type="ECO:0000313" key="2">
    <source>
        <dbReference type="EMBL" id="VVE31204.1"/>
    </source>
</evidence>
<dbReference type="InterPro" id="IPR039935">
    <property type="entry name" value="YML079W-like"/>
</dbReference>
<dbReference type="PANTHER" id="PTHR33387:SF3">
    <property type="entry name" value="DUF985 DOMAIN-CONTAINING PROTEIN"/>
    <property type="match status" value="1"/>
</dbReference>
<evidence type="ECO:0000259" key="1">
    <source>
        <dbReference type="Pfam" id="PF06172"/>
    </source>
</evidence>
<feature type="domain" description="DUF985" evidence="1">
    <location>
        <begin position="36"/>
        <end position="175"/>
    </location>
</feature>
<sequence>MGGHAVLCETRIRMHPQRIQRALPVFKESFMPSAADLVTSLGLLPHPEGGHYRETYRAAGTIAGAALPQGFSGPRSLCTAILYLLEAGDFSAFHRIRSDEVWHFHLGGTLFIHEIDLSGKLTTTPLGHDVAHGERLQHVVPAGHWFAAQPAPSTDYSLVGCTVAPGFAFEDFEMAEPAALAAQWPAHRELILRLGRVASV</sequence>
<reference evidence="2 3" key="1">
    <citation type="submission" date="2019-08" db="EMBL/GenBank/DDBJ databases">
        <authorList>
            <person name="Peeters C."/>
        </authorList>
    </citation>
    <scope>NUCLEOTIDE SEQUENCE [LARGE SCALE GENOMIC DNA]</scope>
    <source>
        <strain evidence="2 3">LMG 31108</strain>
    </source>
</reference>
<gene>
    <name evidence="2" type="ORF">PAN31108_03641</name>
</gene>
<dbReference type="PANTHER" id="PTHR33387">
    <property type="entry name" value="RMLC-LIKE JELLY ROLL FOLD PROTEIN"/>
    <property type="match status" value="1"/>
</dbReference>
<dbReference type="InterPro" id="IPR009327">
    <property type="entry name" value="Cupin_DUF985"/>
</dbReference>